<name>A0A0U2U1N0_9BURK</name>
<dbReference type="SUPFAM" id="SSF53448">
    <property type="entry name" value="Nucleotide-diphospho-sugar transferases"/>
    <property type="match status" value="1"/>
</dbReference>
<dbReference type="PANTHER" id="PTHR43630:SF2">
    <property type="entry name" value="GLYCOSYLTRANSFERASE"/>
    <property type="match status" value="1"/>
</dbReference>
<evidence type="ECO:0000313" key="3">
    <source>
        <dbReference type="Proteomes" id="UP000060699"/>
    </source>
</evidence>
<comment type="similarity">
    <text evidence="1">Belongs to the glycosyltransferase 2 family. WaaE/KdtX subfamily.</text>
</comment>
<dbReference type="Proteomes" id="UP000060699">
    <property type="component" value="Chromosome"/>
</dbReference>
<dbReference type="AlphaFoldDB" id="A0A0U2U1N0"/>
<evidence type="ECO:0000313" key="2">
    <source>
        <dbReference type="EMBL" id="ALV06225.1"/>
    </source>
</evidence>
<dbReference type="CDD" id="cd02511">
    <property type="entry name" value="Beta4Glucosyltransferase"/>
    <property type="match status" value="1"/>
</dbReference>
<dbReference type="PATRIC" id="fig|76731.3.peg.1786"/>
<accession>A0A0U2U1N0</accession>
<dbReference type="InterPro" id="IPR001173">
    <property type="entry name" value="Glyco_trans_2-like"/>
</dbReference>
<proteinExistence type="inferred from homology"/>
<dbReference type="Gene3D" id="1.25.40.10">
    <property type="entry name" value="Tetratricopeptide repeat domain"/>
    <property type="match status" value="1"/>
</dbReference>
<dbReference type="Pfam" id="PF00535">
    <property type="entry name" value="Glycos_transf_2"/>
    <property type="match status" value="1"/>
</dbReference>
<dbReference type="Gene3D" id="3.90.550.10">
    <property type="entry name" value="Spore Coat Polysaccharide Biosynthesis Protein SpsA, Chain A"/>
    <property type="match status" value="1"/>
</dbReference>
<dbReference type="OrthoDB" id="9815923at2"/>
<gene>
    <name evidence="2" type="ORF">RD2015_1743</name>
</gene>
<evidence type="ECO:0000256" key="1">
    <source>
        <dbReference type="ARBA" id="ARBA00038494"/>
    </source>
</evidence>
<dbReference type="PANTHER" id="PTHR43630">
    <property type="entry name" value="POLY-BETA-1,6-N-ACETYL-D-GLUCOSAMINE SYNTHASE"/>
    <property type="match status" value="1"/>
</dbReference>
<sequence length="367" mass="39743">MSARWRTCLVVIARNEAAHIGRLLDSVRPWVDDMLVLDTGSTDPTPILAAQAGARVAHIAWPDDFSRARNAALDLASADWHVVMDADEWLIDGGEALQALRQTPPGFVGTLALDDHFDDGIAHTRLSRVLPGTVRYAGRIHEQPRHALPIQPLPVRIGHDGYLGSRLKDKQGRNRKLLEAALADHPQDAYLWYQLGKDASVYEDFAASEDAFATCAACLSGSTSASTSGSTSASTNVSPIGNPSWWPDLVARRLFGLKRLARHADGVVFADSQLAACEHSPDVFFALGDLLLDWAAEDPTQAEVLLPMIEEAWRRCLVLGERPDLPGAVSGRGSHLAAHNLALVLEGTGRADEAKALRTEFPAPTRP</sequence>
<reference evidence="2 3" key="1">
    <citation type="submission" date="2015-12" db="EMBL/GenBank/DDBJ databases">
        <title>Complete genome of Roseateles depolymerans KCTC 42856.</title>
        <authorList>
            <person name="Kim K.M."/>
        </authorList>
    </citation>
    <scope>NUCLEOTIDE SEQUENCE [LARGE SCALE GENOMIC DNA]</scope>
    <source>
        <strain evidence="2 3">KCTC 42856</strain>
    </source>
</reference>
<dbReference type="RefSeq" id="WP_058934546.1">
    <property type="nucleotide sequence ID" value="NZ_CP013729.1"/>
</dbReference>
<keyword evidence="3" id="KW-1185">Reference proteome</keyword>
<keyword evidence="2" id="KW-0808">Transferase</keyword>
<dbReference type="STRING" id="76731.RD2015_1743"/>
<dbReference type="InterPro" id="IPR011990">
    <property type="entry name" value="TPR-like_helical_dom_sf"/>
</dbReference>
<dbReference type="KEGG" id="rdp:RD2015_1743"/>
<protein>
    <submittedName>
        <fullName evidence="2">Family 2 glycosyl transferase</fullName>
    </submittedName>
</protein>
<dbReference type="InterPro" id="IPR029044">
    <property type="entry name" value="Nucleotide-diphossugar_trans"/>
</dbReference>
<dbReference type="GO" id="GO:0016740">
    <property type="term" value="F:transferase activity"/>
    <property type="evidence" value="ECO:0007669"/>
    <property type="project" value="UniProtKB-KW"/>
</dbReference>
<organism evidence="2 3">
    <name type="scientific">Roseateles depolymerans</name>
    <dbReference type="NCBI Taxonomy" id="76731"/>
    <lineage>
        <taxon>Bacteria</taxon>
        <taxon>Pseudomonadati</taxon>
        <taxon>Pseudomonadota</taxon>
        <taxon>Betaproteobacteria</taxon>
        <taxon>Burkholderiales</taxon>
        <taxon>Sphaerotilaceae</taxon>
        <taxon>Roseateles</taxon>
    </lineage>
</organism>
<dbReference type="EMBL" id="CP013729">
    <property type="protein sequence ID" value="ALV06225.1"/>
    <property type="molecule type" value="Genomic_DNA"/>
</dbReference>